<organism evidence="2 3">
    <name type="scientific">Massilia cavernae</name>
    <dbReference type="NCBI Taxonomy" id="2320864"/>
    <lineage>
        <taxon>Bacteria</taxon>
        <taxon>Pseudomonadati</taxon>
        <taxon>Pseudomonadota</taxon>
        <taxon>Betaproteobacteria</taxon>
        <taxon>Burkholderiales</taxon>
        <taxon>Oxalobacteraceae</taxon>
        <taxon>Telluria group</taxon>
        <taxon>Massilia</taxon>
    </lineage>
</organism>
<dbReference type="InterPro" id="IPR002156">
    <property type="entry name" value="RNaseH_domain"/>
</dbReference>
<protein>
    <submittedName>
        <fullName evidence="2">Reverse transcriptase-like protein</fullName>
    </submittedName>
</protein>
<dbReference type="PROSITE" id="PS50879">
    <property type="entry name" value="RNASE_H_1"/>
    <property type="match status" value="1"/>
</dbReference>
<comment type="caution">
    <text evidence="2">The sequence shown here is derived from an EMBL/GenBank/DDBJ whole genome shotgun (WGS) entry which is preliminary data.</text>
</comment>
<dbReference type="GO" id="GO:0004523">
    <property type="term" value="F:RNA-DNA hybrid ribonuclease activity"/>
    <property type="evidence" value="ECO:0007669"/>
    <property type="project" value="InterPro"/>
</dbReference>
<keyword evidence="2" id="KW-0808">Transferase</keyword>
<dbReference type="InterPro" id="IPR012337">
    <property type="entry name" value="RNaseH-like_sf"/>
</dbReference>
<dbReference type="PANTHER" id="PTHR46387:SF2">
    <property type="entry name" value="RIBONUCLEASE HI"/>
    <property type="match status" value="1"/>
</dbReference>
<keyword evidence="2" id="KW-0695">RNA-directed DNA polymerase</keyword>
<dbReference type="Pfam" id="PF13456">
    <property type="entry name" value="RVT_3"/>
    <property type="match status" value="1"/>
</dbReference>
<gene>
    <name evidence="2" type="ORF">D3872_08840</name>
</gene>
<sequence>MYYFSELQAAAYKTERSAARRLSASAGIPEEQALRRTLELSAGTAGLASLLATRAALRDADAVRQQARAHRAATASARTERKGEPAAWRAWFDGSAHPNPGRCGIGGLLLGPGDARIEISRAAGHGNSSEAEYLALIAVLEAAVETGAHGLAVYGDSQVVVDDMHAHPSEAAGALAEYRATAQALLARLDGVTLRWIPRHRNGLADALSQRACVPTAAET</sequence>
<evidence type="ECO:0000313" key="2">
    <source>
        <dbReference type="EMBL" id="RJG19198.1"/>
    </source>
</evidence>
<reference evidence="2 3" key="1">
    <citation type="submission" date="2018-09" db="EMBL/GenBank/DDBJ databases">
        <authorList>
            <person name="Zhu H."/>
        </authorList>
    </citation>
    <scope>NUCLEOTIDE SEQUENCE [LARGE SCALE GENOMIC DNA]</scope>
    <source>
        <strain evidence="2 3">K1S02-61</strain>
    </source>
</reference>
<dbReference type="GO" id="GO:0003676">
    <property type="term" value="F:nucleic acid binding"/>
    <property type="evidence" value="ECO:0007669"/>
    <property type="project" value="InterPro"/>
</dbReference>
<proteinExistence type="predicted"/>
<dbReference type="Proteomes" id="UP000284006">
    <property type="component" value="Unassembled WGS sequence"/>
</dbReference>
<keyword evidence="3" id="KW-1185">Reference proteome</keyword>
<dbReference type="CDD" id="cd09279">
    <property type="entry name" value="RNase_HI_like"/>
    <property type="match status" value="1"/>
</dbReference>
<keyword evidence="2" id="KW-0548">Nucleotidyltransferase</keyword>
<dbReference type="Gene3D" id="3.30.420.10">
    <property type="entry name" value="Ribonuclease H-like superfamily/Ribonuclease H"/>
    <property type="match status" value="1"/>
</dbReference>
<evidence type="ECO:0000313" key="3">
    <source>
        <dbReference type="Proteomes" id="UP000284006"/>
    </source>
</evidence>
<dbReference type="InterPro" id="IPR036397">
    <property type="entry name" value="RNaseH_sf"/>
</dbReference>
<dbReference type="GO" id="GO:0003964">
    <property type="term" value="F:RNA-directed DNA polymerase activity"/>
    <property type="evidence" value="ECO:0007669"/>
    <property type="project" value="UniProtKB-KW"/>
</dbReference>
<accession>A0A418Y151</accession>
<dbReference type="PANTHER" id="PTHR46387">
    <property type="entry name" value="POLYNUCLEOTIDYL TRANSFERASE, RIBONUCLEASE H-LIKE SUPERFAMILY PROTEIN"/>
    <property type="match status" value="1"/>
</dbReference>
<dbReference type="SUPFAM" id="SSF53098">
    <property type="entry name" value="Ribonuclease H-like"/>
    <property type="match status" value="1"/>
</dbReference>
<evidence type="ECO:0000259" key="1">
    <source>
        <dbReference type="PROSITE" id="PS50879"/>
    </source>
</evidence>
<name>A0A418Y151_9BURK</name>
<dbReference type="RefSeq" id="WP_119810421.1">
    <property type="nucleotide sequence ID" value="NZ_QYUP01000087.1"/>
</dbReference>
<feature type="domain" description="RNase H type-1" evidence="1">
    <location>
        <begin position="84"/>
        <end position="220"/>
    </location>
</feature>
<dbReference type="OrthoDB" id="8563755at2"/>
<dbReference type="EMBL" id="QYUP01000087">
    <property type="protein sequence ID" value="RJG19198.1"/>
    <property type="molecule type" value="Genomic_DNA"/>
</dbReference>
<dbReference type="AlphaFoldDB" id="A0A418Y151"/>